<dbReference type="Proteomes" id="UP000190395">
    <property type="component" value="Unassembled WGS sequence"/>
</dbReference>
<dbReference type="AlphaFoldDB" id="A0A1T4NVT9"/>
<dbReference type="RefSeq" id="WP_078931088.1">
    <property type="nucleotide sequence ID" value="NZ_CAMCOW010000022.1"/>
</dbReference>
<evidence type="ECO:0000313" key="1">
    <source>
        <dbReference type="EMBL" id="SJZ83152.1"/>
    </source>
</evidence>
<accession>A0A1T4NVT9</accession>
<dbReference type="OrthoDB" id="357360at2"/>
<protein>
    <submittedName>
        <fullName evidence="1">Uncharacterized protein</fullName>
    </submittedName>
</protein>
<dbReference type="GeneID" id="303367581"/>
<evidence type="ECO:0000313" key="2">
    <source>
        <dbReference type="Proteomes" id="UP000190395"/>
    </source>
</evidence>
<proteinExistence type="predicted"/>
<gene>
    <name evidence="1" type="ORF">SAMN02745152_01344</name>
</gene>
<reference evidence="1 2" key="1">
    <citation type="submission" date="2017-02" db="EMBL/GenBank/DDBJ databases">
        <authorList>
            <person name="Peterson S.W."/>
        </authorList>
    </citation>
    <scope>NUCLEOTIDE SEQUENCE [LARGE SCALE GENOMIC DNA]</scope>
    <source>
        <strain evidence="1 2">ATCC BAA-909</strain>
    </source>
</reference>
<keyword evidence="2" id="KW-1185">Reference proteome</keyword>
<dbReference type="EMBL" id="FUXC01000007">
    <property type="protein sequence ID" value="SJZ83152.1"/>
    <property type="molecule type" value="Genomic_DNA"/>
</dbReference>
<name>A0A1T4NVT9_9SPIR</name>
<dbReference type="STRING" id="225004.SAMN02745152_01344"/>
<sequence>MTDVENLEKLIKDIFNVEKVVKNKKNTNKCISPLNSEPKNLFAENFIKRLKRLQKKYSADRQTIIQITEKVKNIAEARNSRWAGPYSELVALDFYSQFSEFFNLSYINILPVEKHKSAIPSKIGHTQTIDIDLCLHFRHYDIFTDVKSFNCIHQNILEEIFERVEEYAMLSLKKSVMIGADNRSEIDYSEVKKNLGVEKVRIFRALVQAVSENRRVLKYTSRSGIDFTFRIQYTDILTTVAEYSPFAMAEAYKFKFLDYGSKLLDNEYSVITIVKNPWFNSETVDFGDFNNLFYRSLARRTFIELNRIDEKACEHSGAYCSTQLTVKEVAQNLAGIIFIDDNSATEKMQKSLYNAYFYMNPNYKNKTPLTIRKMEKYFRNSREIQIQDFDDFKWDNY</sequence>
<organism evidence="1 2">
    <name type="scientific">Treponema berlinense</name>
    <dbReference type="NCBI Taxonomy" id="225004"/>
    <lineage>
        <taxon>Bacteria</taxon>
        <taxon>Pseudomonadati</taxon>
        <taxon>Spirochaetota</taxon>
        <taxon>Spirochaetia</taxon>
        <taxon>Spirochaetales</taxon>
        <taxon>Treponemataceae</taxon>
        <taxon>Treponema</taxon>
    </lineage>
</organism>